<name>A0AAV7UK44_PLEWA</name>
<gene>
    <name evidence="1" type="ORF">NDU88_006126</name>
</gene>
<proteinExistence type="predicted"/>
<dbReference type="Proteomes" id="UP001066276">
    <property type="component" value="Chromosome 3_1"/>
</dbReference>
<protein>
    <submittedName>
        <fullName evidence="1">Uncharacterized protein</fullName>
    </submittedName>
</protein>
<organism evidence="1 2">
    <name type="scientific">Pleurodeles waltl</name>
    <name type="common">Iberian ribbed newt</name>
    <dbReference type="NCBI Taxonomy" id="8319"/>
    <lineage>
        <taxon>Eukaryota</taxon>
        <taxon>Metazoa</taxon>
        <taxon>Chordata</taxon>
        <taxon>Craniata</taxon>
        <taxon>Vertebrata</taxon>
        <taxon>Euteleostomi</taxon>
        <taxon>Amphibia</taxon>
        <taxon>Batrachia</taxon>
        <taxon>Caudata</taxon>
        <taxon>Salamandroidea</taxon>
        <taxon>Salamandridae</taxon>
        <taxon>Pleurodelinae</taxon>
        <taxon>Pleurodeles</taxon>
    </lineage>
</organism>
<sequence>MHYERFVKPINETPNFKTVESVIKIRCMVMFSASCMLWFAELRDITDYSGAHFSRELLQTILPEKNQELIKYFIKDECASLESQMPGKSVNEHLGYLRALAITYDEFVRDIKSDLEIKNSRETLEHERT</sequence>
<evidence type="ECO:0000313" key="2">
    <source>
        <dbReference type="Proteomes" id="UP001066276"/>
    </source>
</evidence>
<evidence type="ECO:0000313" key="1">
    <source>
        <dbReference type="EMBL" id="KAJ1189378.1"/>
    </source>
</evidence>
<reference evidence="1" key="1">
    <citation type="journal article" date="2022" name="bioRxiv">
        <title>Sequencing and chromosome-scale assembly of the giantPleurodeles waltlgenome.</title>
        <authorList>
            <person name="Brown T."/>
            <person name="Elewa A."/>
            <person name="Iarovenko S."/>
            <person name="Subramanian E."/>
            <person name="Araus A.J."/>
            <person name="Petzold A."/>
            <person name="Susuki M."/>
            <person name="Suzuki K.-i.T."/>
            <person name="Hayashi T."/>
            <person name="Toyoda A."/>
            <person name="Oliveira C."/>
            <person name="Osipova E."/>
            <person name="Leigh N.D."/>
            <person name="Simon A."/>
            <person name="Yun M.H."/>
        </authorList>
    </citation>
    <scope>NUCLEOTIDE SEQUENCE</scope>
    <source>
        <strain evidence="1">20211129_DDA</strain>
        <tissue evidence="1">Liver</tissue>
    </source>
</reference>
<dbReference type="EMBL" id="JANPWB010000005">
    <property type="protein sequence ID" value="KAJ1189378.1"/>
    <property type="molecule type" value="Genomic_DNA"/>
</dbReference>
<comment type="caution">
    <text evidence="1">The sequence shown here is derived from an EMBL/GenBank/DDBJ whole genome shotgun (WGS) entry which is preliminary data.</text>
</comment>
<keyword evidence="2" id="KW-1185">Reference proteome</keyword>
<accession>A0AAV7UK44</accession>
<dbReference type="AlphaFoldDB" id="A0AAV7UK44"/>